<dbReference type="SMART" id="SM00857">
    <property type="entry name" value="Resolvase"/>
    <property type="match status" value="1"/>
</dbReference>
<protein>
    <recommendedName>
        <fullName evidence="5">Recombinase domain-containing protein</fullName>
    </recommendedName>
</protein>
<dbReference type="InterPro" id="IPR011109">
    <property type="entry name" value="DNA_bind_recombinase_dom"/>
</dbReference>
<dbReference type="Gene3D" id="3.90.1750.20">
    <property type="entry name" value="Putative Large Serine Recombinase, Chain B, Domain 2"/>
    <property type="match status" value="1"/>
</dbReference>
<dbReference type="Pfam" id="PF13408">
    <property type="entry name" value="Zn_ribbon_recom"/>
    <property type="match status" value="1"/>
</dbReference>
<name>A0A1F8F8X0_9BACT</name>
<feature type="domain" description="Resolvase/invertase-type recombinase catalytic" evidence="1">
    <location>
        <begin position="2"/>
        <end position="151"/>
    </location>
</feature>
<dbReference type="Gene3D" id="3.40.50.1390">
    <property type="entry name" value="Resolvase, N-terminal catalytic domain"/>
    <property type="match status" value="1"/>
</dbReference>
<evidence type="ECO:0000313" key="3">
    <source>
        <dbReference type="EMBL" id="OGN09587.1"/>
    </source>
</evidence>
<dbReference type="GO" id="GO:0000150">
    <property type="term" value="F:DNA strand exchange activity"/>
    <property type="evidence" value="ECO:0007669"/>
    <property type="project" value="InterPro"/>
</dbReference>
<dbReference type="GO" id="GO:0003677">
    <property type="term" value="F:DNA binding"/>
    <property type="evidence" value="ECO:0007669"/>
    <property type="project" value="InterPro"/>
</dbReference>
<dbReference type="PANTHER" id="PTHR30461">
    <property type="entry name" value="DNA-INVERTASE FROM LAMBDOID PROPHAGE"/>
    <property type="match status" value="1"/>
</dbReference>
<feature type="domain" description="Recombinase" evidence="2">
    <location>
        <begin position="158"/>
        <end position="267"/>
    </location>
</feature>
<dbReference type="Proteomes" id="UP000177167">
    <property type="component" value="Unassembled WGS sequence"/>
</dbReference>
<dbReference type="PANTHER" id="PTHR30461:SF23">
    <property type="entry name" value="DNA RECOMBINASE-RELATED"/>
    <property type="match status" value="1"/>
</dbReference>
<evidence type="ECO:0000259" key="2">
    <source>
        <dbReference type="PROSITE" id="PS51737"/>
    </source>
</evidence>
<evidence type="ECO:0000259" key="1">
    <source>
        <dbReference type="PROSITE" id="PS51736"/>
    </source>
</evidence>
<dbReference type="PROSITE" id="PS51737">
    <property type="entry name" value="RECOMBINASE_DNA_BIND"/>
    <property type="match status" value="1"/>
</dbReference>
<organism evidence="3 4">
    <name type="scientific">Candidatus Yanofskybacteria bacterium RIFCSPHIGHO2_02_FULL_41_11</name>
    <dbReference type="NCBI Taxonomy" id="1802675"/>
    <lineage>
        <taxon>Bacteria</taxon>
        <taxon>Candidatus Yanofskyibacteriota</taxon>
    </lineage>
</organism>
<dbReference type="AlphaFoldDB" id="A0A1F8F8X0"/>
<evidence type="ECO:0008006" key="5">
    <source>
        <dbReference type="Google" id="ProtNLM"/>
    </source>
</evidence>
<reference evidence="3 4" key="1">
    <citation type="journal article" date="2016" name="Nat. Commun.">
        <title>Thousands of microbial genomes shed light on interconnected biogeochemical processes in an aquifer system.</title>
        <authorList>
            <person name="Anantharaman K."/>
            <person name="Brown C.T."/>
            <person name="Hug L.A."/>
            <person name="Sharon I."/>
            <person name="Castelle C.J."/>
            <person name="Probst A.J."/>
            <person name="Thomas B.C."/>
            <person name="Singh A."/>
            <person name="Wilkins M.J."/>
            <person name="Karaoz U."/>
            <person name="Brodie E.L."/>
            <person name="Williams K.H."/>
            <person name="Hubbard S.S."/>
            <person name="Banfield J.F."/>
        </authorList>
    </citation>
    <scope>NUCLEOTIDE SEQUENCE [LARGE SCALE GENOMIC DNA]</scope>
</reference>
<evidence type="ECO:0000313" key="4">
    <source>
        <dbReference type="Proteomes" id="UP000177167"/>
    </source>
</evidence>
<gene>
    <name evidence="3" type="ORF">A3J46_02400</name>
</gene>
<dbReference type="InterPro" id="IPR006119">
    <property type="entry name" value="Resolv_N"/>
</dbReference>
<dbReference type="CDD" id="cd00338">
    <property type="entry name" value="Ser_Recombinase"/>
    <property type="match status" value="1"/>
</dbReference>
<proteinExistence type="predicted"/>
<dbReference type="SUPFAM" id="SSF53041">
    <property type="entry name" value="Resolvase-like"/>
    <property type="match status" value="1"/>
</dbReference>
<dbReference type="Pfam" id="PF00239">
    <property type="entry name" value="Resolvase"/>
    <property type="match status" value="1"/>
</dbReference>
<dbReference type="InterPro" id="IPR025827">
    <property type="entry name" value="Zn_ribbon_recom_dom"/>
</dbReference>
<sequence>MKAIILARVSKEDQLEGQSIPAQLARSRQWCKDKKLVIKSEYQFDESSTKDQRKKFEKVIDEIRQSKEPIALVVETIDRLQRSFKESVMLDEFRKSGKLEIHFLREGLVVSDKSNSSELLRWDMGVMFARSYVLQLSDNVKRSIEGRLRNGQWIGRPRMGYMNITREDGTRDIVQDPERAHFIRKIFEYYIAGTSFNILAERMKKEGLRNTIGKPVRASGIHRILMDSFYYGIMVVKGKEYPHRYPPIIDRETFLRAQEKRTSWKKTPYKFKSKPYAFKGLIKCAICGCTITPEFKKDKYILYACTNYKKAHAKKDYVAEADLLKAVYKALKPLELPQDKIDRLVEDLRTYSEAKTIYHDEAIKTLDRKYMESQFRIDKLLDLLLASSITQDMYDTKFKKEKELQADILLQKEDHTNADKEFHITASTVLNLAKRATEIIMSSEPEEKRQFMSYLLQNCQLNGRKLDFTLRNPFNLIAKYSSYPTMQGHGD</sequence>
<accession>A0A1F8F8X0</accession>
<dbReference type="PROSITE" id="PS51736">
    <property type="entry name" value="RECOMBINASES_3"/>
    <property type="match status" value="1"/>
</dbReference>
<comment type="caution">
    <text evidence="3">The sequence shown here is derived from an EMBL/GenBank/DDBJ whole genome shotgun (WGS) entry which is preliminary data.</text>
</comment>
<dbReference type="EMBL" id="MGJP01000032">
    <property type="protein sequence ID" value="OGN09587.1"/>
    <property type="molecule type" value="Genomic_DNA"/>
</dbReference>
<dbReference type="Pfam" id="PF07508">
    <property type="entry name" value="Recombinase"/>
    <property type="match status" value="1"/>
</dbReference>
<dbReference type="InterPro" id="IPR050639">
    <property type="entry name" value="SSR_resolvase"/>
</dbReference>
<dbReference type="InterPro" id="IPR038109">
    <property type="entry name" value="DNA_bind_recomb_sf"/>
</dbReference>
<dbReference type="InterPro" id="IPR036162">
    <property type="entry name" value="Resolvase-like_N_sf"/>
</dbReference>